<comment type="caution">
    <text evidence="2">The sequence shown here is derived from an EMBL/GenBank/DDBJ whole genome shotgun (WGS) entry which is preliminary data.</text>
</comment>
<dbReference type="EMBL" id="SMSE01000002">
    <property type="protein sequence ID" value="TDG13963.1"/>
    <property type="molecule type" value="Genomic_DNA"/>
</dbReference>
<evidence type="ECO:0000259" key="1">
    <source>
        <dbReference type="Pfam" id="PF04734"/>
    </source>
</evidence>
<name>A0A4R5LSR6_9GAMM</name>
<sequence>MAPDGVLLVGRLRRIEPLFLLLADPWTTFTPMLSSSRDKKMTTIRSFFGSLISHRLCLFLFSACWLTTATAAPGGPGDLSVGVCKQDITPVSASLAQAYEDTFGEAKTVNHTDPIFMAGFGNNRQATGYHDRLWARGVVIDGRGGRIALVALDLVGYFNNQIEIAREMVGSDVDYLIVQSTHSHEGPDTLGIWGPDPLTTGVDAGYLDFVNDAIADCVNDATANLRAARVKSVTTSTAGLSTGMRSDDDGYGVADQKVLAGDDILSPDTNGRIVDPNLVVLQFTEREAAKDVIATIVNFGSHPEALWSQNTLLTSDFPHFVRERLEQEYGGTAIWVSGALGVLQGPDRIDVTEDGVNPVLPRRSFQFAEVHGRQLAERAIAALDNRPGHPAPVVAFARENPVPVSLDNSFFRFFFAVGVLGQGRTLYTNGLPDASVGFPLPPPFDVIPQSLGDDLQTEVGAARVGDAGLIVVPTELDPQIGAQYRAAMTGVRDKLIVGLGNDHIGYQVLESKFDQSCMICAPFVLAGVPQFCPLYPDIDCSTVFQNNVGPGLDPAISGALMPLIEQINQTHP</sequence>
<dbReference type="InterPro" id="IPR031329">
    <property type="entry name" value="NEUT/ALK_ceramidase_N"/>
</dbReference>
<organism evidence="2 3">
    <name type="scientific">Seongchinamella unica</name>
    <dbReference type="NCBI Taxonomy" id="2547392"/>
    <lineage>
        <taxon>Bacteria</taxon>
        <taxon>Pseudomonadati</taxon>
        <taxon>Pseudomonadota</taxon>
        <taxon>Gammaproteobacteria</taxon>
        <taxon>Cellvibrionales</taxon>
        <taxon>Halieaceae</taxon>
        <taxon>Seongchinamella</taxon>
    </lineage>
</organism>
<proteinExistence type="predicted"/>
<evidence type="ECO:0000313" key="2">
    <source>
        <dbReference type="EMBL" id="TDG13963.1"/>
    </source>
</evidence>
<dbReference type="Pfam" id="PF04734">
    <property type="entry name" value="Ceramidase_alk"/>
    <property type="match status" value="1"/>
</dbReference>
<protein>
    <recommendedName>
        <fullName evidence="1">Neutral/alkaline non-lysosomal ceramidase N-terminal domain-containing protein</fullName>
    </recommendedName>
</protein>
<feature type="domain" description="Neutral/alkaline non-lysosomal ceramidase N-terminal" evidence="1">
    <location>
        <begin position="115"/>
        <end position="328"/>
    </location>
</feature>
<dbReference type="OrthoDB" id="9122572at2"/>
<reference evidence="2 3" key="1">
    <citation type="submission" date="2019-03" db="EMBL/GenBank/DDBJ databases">
        <title>Seongchinamella monodicae gen. nov., sp. nov., a novel member of the Gammaproteobacteria isolated from a tidal mudflat of beach.</title>
        <authorList>
            <person name="Yang H.G."/>
            <person name="Kang J.W."/>
            <person name="Lee S.D."/>
        </authorList>
    </citation>
    <scope>NUCLEOTIDE SEQUENCE [LARGE SCALE GENOMIC DNA]</scope>
    <source>
        <strain evidence="2 3">GH4-78</strain>
    </source>
</reference>
<accession>A0A4R5LSR6</accession>
<evidence type="ECO:0000313" key="3">
    <source>
        <dbReference type="Proteomes" id="UP000295554"/>
    </source>
</evidence>
<dbReference type="Proteomes" id="UP000295554">
    <property type="component" value="Unassembled WGS sequence"/>
</dbReference>
<gene>
    <name evidence="2" type="ORF">E2F43_10740</name>
</gene>
<keyword evidence="3" id="KW-1185">Reference proteome</keyword>
<dbReference type="AlphaFoldDB" id="A0A4R5LSR6"/>